<name>A0A1M5ECK0_9GAMM</name>
<organism evidence="2 3">
    <name type="scientific">Microbulbifer donghaiensis</name>
    <dbReference type="NCBI Taxonomy" id="494016"/>
    <lineage>
        <taxon>Bacteria</taxon>
        <taxon>Pseudomonadati</taxon>
        <taxon>Pseudomonadota</taxon>
        <taxon>Gammaproteobacteria</taxon>
        <taxon>Cellvibrionales</taxon>
        <taxon>Microbulbiferaceae</taxon>
        <taxon>Microbulbifer</taxon>
    </lineage>
</organism>
<proteinExistence type="predicted"/>
<feature type="non-terminal residue" evidence="2">
    <location>
        <position position="1"/>
    </location>
</feature>
<sequence length="2006" mass="202131">DGEARIHNIDFTGIEEATNGNLVASNNADRFVVTGTDSIKANEIAFAGITSVAAGTATTDEVTGLTGEDWSFDGSEGVVNNGITFTGVEFLIAQSAGLVGSDNGDTYTLESDGDVVVGDFTFQSLTHVNAGEGSDVLLGTSSADSFSLNSDGDVTSYGIVFSGLENVDAGDGDDELDASGKALHLTGNNYEVEDNDNNLTFSAIENVFVEVLYGTTGTDTFDVTGNNKLDANEIQFSGLQVVYSNGGNDFLFAKNTDSNSGKINKITFEGEFIKNVETVNLSDGVDTIEILSGGRIRVNDQEEFTTLFVNALGGDDTVIGYDSEDWTITASGDAQCIGITFTNVEMLVAVNAGLIAPENYDNFSLVASDVNPFAINIATANLTIEGANFVESSAGTGLLNANILGDTGVSLTANANEIDAGGLLFSGIDKVHAQSLTATDTATSFTAGGAAGSLTVSVPAGSDIDFFDLTRVTAGTGTDSLAAGAEVDLLSDAGEFFSNGINYFGIDSVDVASTHAVNGSGAAETFTLTANNAFDITLAGGREISFSNVSNVHAGGGYDTLDTSGNVILNGNTREARSAEIDFTGIDGTTNGVMVVSNNGDDFEVTGADTINANGIDFSGITSVTAGTGSDKATGLSGENWSLDALGNPQNNGIVFTNVEEFHAQNAGLDGSANADTFVLQGTGAVSYGGHSFKNLASVDGGGGDDTLDTSGSGLGVTLSGSDYQLSAGDIDFFNIEYAITAALTGSAGADTFTVTGAKTLDAWLIHFSGVDTVTAAGGDLLVTDAVALSGADNQVVAHEITVTGISDVTAASLEGTGGNDSFEIRGDKQLKANQINFAGVDSVDALGGSGDSVTGLSGSTWKLGTMENNNIAFTGVESVNTNRGILLGTAGVDTFTLEASGGVRVDTVTFSDLSLVNGVGGSDVLDASAFAAGLALSGSDNRLTAQGLDLTFANIFSATTATLAGTAGVDEFAVDALDSLRAGEIAFSGVSEINAGDGADLLRVAGDGRSFDVTGSRSLSLGPIDVSGLERLEYSGTGGTATGATGIDWSLEATPGEVENSLITFAGVQTLVADGAGLFGTAAAENYGLQDDSDVVIHGLIFQSLTGVDAGGGSDTITLASSAAATLTGTDGEAEIRGLNFSHIEAVANGTLAASGNGDRYVVTGANAVKANEIAFSGITSIAAGSGSDSVTGDGTDWTLTANNDELTNRGITFTGVERVAASGAGLYGPDTAEQYALSDSGIEVEGVTFTGLAFVDAGIAADQLDATGYMGQLALTGNSKQLDAGGLLIRNMDTIIADSLTGSSGADSFDVAADGSVAVADLLFTSGLGAIDAGDGDDSIAVASDITLAGQNGAVAAAGIDFTHIENASGTNIIVVGTAGDESFALQGSKKILTYGITIDGVAGVEALGGVNRIVGTAGADTFAVSGNNALTTAGIDFSGISAVSAGGGSDRLQGTAGADNFELAASGDIGVAGINFRGLETVAAGAGSDSVTANGASWTSLGSGGALVDGSALATVNSVTVVFEDLEQVDNAGAYQGQDIDSEYAINSLDSLTVAGVTFAGLNSFTAGSGFDVLRGADIDAQWSLSASQGTISSGDESLLFSGVESIVAGSGSDHFTLAGGTFTAIDTGAGNDTVLFAGTALDSLSLGDGNDLLQVDVDSSQDVLVYGGGGDDEFQFNVAGETWQIFDSASRVGNFQFSGFEWLDNNTGSLTLETDLGFDFVNGGDNSASFNRNGAGILFADGVRLGYDGSGDIAITSSSTETIGGDLQADRANLTVAGNVDITSDVQVLNIQTAGADIDISVVAQGDLVIDEINAGGGTITLNSAKFGSLTAETYGDTHLTAGKVTLGTELQQWSVIGSAINPLRMDVSNSVDIVSISYFEPDFVGQVPTLTAKGDELQSVAGAQAAQGLKSAVQNAVEDFAQVDPGIFSAVNPYSTGVDAVNSPEMQLTGDQLLPLTVSGAPEEDELPRRSAELEGEDGDLQHQSPREGDQAALATEEVGG</sequence>
<evidence type="ECO:0000313" key="3">
    <source>
        <dbReference type="Proteomes" id="UP000184170"/>
    </source>
</evidence>
<dbReference type="EMBL" id="FQVA01000003">
    <property type="protein sequence ID" value="SHF77003.1"/>
    <property type="molecule type" value="Genomic_DNA"/>
</dbReference>
<dbReference type="Proteomes" id="UP000184170">
    <property type="component" value="Unassembled WGS sequence"/>
</dbReference>
<evidence type="ECO:0000313" key="2">
    <source>
        <dbReference type="EMBL" id="SHF77003.1"/>
    </source>
</evidence>
<feature type="region of interest" description="Disordered" evidence="1">
    <location>
        <begin position="1965"/>
        <end position="2006"/>
    </location>
</feature>
<dbReference type="STRING" id="494016.SAMN04487965_2659"/>
<gene>
    <name evidence="2" type="ORF">SAMN04487965_2659</name>
</gene>
<evidence type="ECO:0000256" key="1">
    <source>
        <dbReference type="SAM" id="MobiDB-lite"/>
    </source>
</evidence>
<protein>
    <submittedName>
        <fullName evidence="2">Uncharacterized protein</fullName>
    </submittedName>
</protein>
<dbReference type="Gene3D" id="2.160.20.160">
    <property type="match status" value="1"/>
</dbReference>
<reference evidence="3" key="1">
    <citation type="submission" date="2016-11" db="EMBL/GenBank/DDBJ databases">
        <authorList>
            <person name="Varghese N."/>
            <person name="Submissions S."/>
        </authorList>
    </citation>
    <scope>NUCLEOTIDE SEQUENCE [LARGE SCALE GENOMIC DNA]</scope>
    <source>
        <strain evidence="3">CGMCC 1.7063</strain>
    </source>
</reference>
<keyword evidence="3" id="KW-1185">Reference proteome</keyword>
<dbReference type="OrthoDB" id="218680at2"/>
<accession>A0A1M5ECK0</accession>